<dbReference type="Gene3D" id="3.40.50.300">
    <property type="entry name" value="P-loop containing nucleotide triphosphate hydrolases"/>
    <property type="match status" value="1"/>
</dbReference>
<keyword evidence="1" id="KW-0547">Nucleotide-binding</keyword>
<proteinExistence type="predicted"/>
<evidence type="ECO:0000313" key="4">
    <source>
        <dbReference type="Proteomes" id="UP000834106"/>
    </source>
</evidence>
<keyword evidence="4" id="KW-1185">Reference proteome</keyword>
<keyword evidence="2" id="KW-0067">ATP-binding</keyword>
<dbReference type="PANTHER" id="PTHR45644">
    <property type="entry name" value="AAA ATPASE, PUTATIVE (AFU_ORTHOLOGUE AFUA_2G12920)-RELATED-RELATED"/>
    <property type="match status" value="1"/>
</dbReference>
<name>A0AAD2AHQ4_9LAMI</name>
<dbReference type="GO" id="GO:0005741">
    <property type="term" value="C:mitochondrial outer membrane"/>
    <property type="evidence" value="ECO:0007669"/>
    <property type="project" value="TreeGrafter"/>
</dbReference>
<dbReference type="AlphaFoldDB" id="A0AAD2AHQ4"/>
<dbReference type="GO" id="GO:0005524">
    <property type="term" value="F:ATP binding"/>
    <property type="evidence" value="ECO:0007669"/>
    <property type="project" value="UniProtKB-KW"/>
</dbReference>
<dbReference type="EMBL" id="OU503057">
    <property type="protein sequence ID" value="CAI9785610.1"/>
    <property type="molecule type" value="Genomic_DNA"/>
</dbReference>
<evidence type="ECO:0000256" key="1">
    <source>
        <dbReference type="ARBA" id="ARBA00022741"/>
    </source>
</evidence>
<protein>
    <submittedName>
        <fullName evidence="3">Uncharacterized protein</fullName>
    </submittedName>
</protein>
<evidence type="ECO:0000256" key="2">
    <source>
        <dbReference type="ARBA" id="ARBA00022840"/>
    </source>
</evidence>
<dbReference type="InterPro" id="IPR051701">
    <property type="entry name" value="Mito_OM_Translocase_MSP1"/>
</dbReference>
<evidence type="ECO:0000313" key="3">
    <source>
        <dbReference type="EMBL" id="CAI9785610.1"/>
    </source>
</evidence>
<gene>
    <name evidence="3" type="ORF">FPE_LOCUS33040</name>
</gene>
<dbReference type="Proteomes" id="UP000834106">
    <property type="component" value="Chromosome 22"/>
</dbReference>
<dbReference type="PANTHER" id="PTHR45644:SF73">
    <property type="entry name" value="AAA-TYPE ATPASE FAMILY PROTEIN"/>
    <property type="match status" value="1"/>
</dbReference>
<accession>A0AAD2AHQ4</accession>
<organism evidence="3 4">
    <name type="scientific">Fraxinus pennsylvanica</name>
    <dbReference type="NCBI Taxonomy" id="56036"/>
    <lineage>
        <taxon>Eukaryota</taxon>
        <taxon>Viridiplantae</taxon>
        <taxon>Streptophyta</taxon>
        <taxon>Embryophyta</taxon>
        <taxon>Tracheophyta</taxon>
        <taxon>Spermatophyta</taxon>
        <taxon>Magnoliopsida</taxon>
        <taxon>eudicotyledons</taxon>
        <taxon>Gunneridae</taxon>
        <taxon>Pentapetalae</taxon>
        <taxon>asterids</taxon>
        <taxon>lamiids</taxon>
        <taxon>Lamiales</taxon>
        <taxon>Oleaceae</taxon>
        <taxon>Oleeae</taxon>
        <taxon>Fraxinus</taxon>
    </lineage>
</organism>
<sequence>MVIDIDRVIGWAAIASHHFMQCSDSSIKEPKLVISGERVPCLRFQDLVTENEFEKRFLVDVIPPGDVGVTFGDIGALENVKETLKELVMLPLQRPELFSEGQQMDLIYYAKKDLISTVY</sequence>
<reference evidence="3" key="1">
    <citation type="submission" date="2023-05" db="EMBL/GenBank/DDBJ databases">
        <authorList>
            <person name="Huff M."/>
        </authorList>
    </citation>
    <scope>NUCLEOTIDE SEQUENCE</scope>
</reference>
<dbReference type="InterPro" id="IPR027417">
    <property type="entry name" value="P-loop_NTPase"/>
</dbReference>